<reference evidence="1" key="1">
    <citation type="submission" date="2021-02" db="EMBL/GenBank/DDBJ databases">
        <title>Genome sequence Cadophora malorum strain M34.</title>
        <authorList>
            <person name="Stefanovic E."/>
            <person name="Vu D."/>
            <person name="Scully C."/>
            <person name="Dijksterhuis J."/>
            <person name="Roader J."/>
            <person name="Houbraken J."/>
        </authorList>
    </citation>
    <scope>NUCLEOTIDE SEQUENCE</scope>
    <source>
        <strain evidence="1">M34</strain>
    </source>
</reference>
<gene>
    <name evidence="1" type="ORF">IFR04_008794</name>
</gene>
<proteinExistence type="predicted"/>
<dbReference type="Proteomes" id="UP000664132">
    <property type="component" value="Unassembled WGS sequence"/>
</dbReference>
<dbReference type="OrthoDB" id="3559973at2759"/>
<dbReference type="AlphaFoldDB" id="A0A8H7TEA0"/>
<name>A0A8H7TEA0_9HELO</name>
<protein>
    <submittedName>
        <fullName evidence="1">Uncharacterized protein</fullName>
    </submittedName>
</protein>
<sequence length="255" mass="27695">MKAAQCAATYGSHCIPQGKLINPGPAGTDCTNNRSPGLHSGAYCYCKFIYVPPPKPTDKFNPNEILQQREEAVIPLPTPTFDPTEMLQWTRDVKERADTVVHSRPLVRPTFNPNDFLQWTRNNKKRSDLDQEGYPLPTPTFDPTEILQWTRDVKENSEVEHEARDGHIENLRQLPTSAINEASSSIAGALSSALLGLTSTSMPITTMMSATSKSSAWLTSTVTPVLPPKSGAVGRQVTGVLSLLGTLAVGLVAAL</sequence>
<evidence type="ECO:0000313" key="2">
    <source>
        <dbReference type="Proteomes" id="UP000664132"/>
    </source>
</evidence>
<comment type="caution">
    <text evidence="1">The sequence shown here is derived from an EMBL/GenBank/DDBJ whole genome shotgun (WGS) entry which is preliminary data.</text>
</comment>
<organism evidence="1 2">
    <name type="scientific">Cadophora malorum</name>
    <dbReference type="NCBI Taxonomy" id="108018"/>
    <lineage>
        <taxon>Eukaryota</taxon>
        <taxon>Fungi</taxon>
        <taxon>Dikarya</taxon>
        <taxon>Ascomycota</taxon>
        <taxon>Pezizomycotina</taxon>
        <taxon>Leotiomycetes</taxon>
        <taxon>Helotiales</taxon>
        <taxon>Ploettnerulaceae</taxon>
        <taxon>Cadophora</taxon>
    </lineage>
</organism>
<keyword evidence="2" id="KW-1185">Reference proteome</keyword>
<dbReference type="EMBL" id="JAFJYH010000138">
    <property type="protein sequence ID" value="KAG4418057.1"/>
    <property type="molecule type" value="Genomic_DNA"/>
</dbReference>
<accession>A0A8H7TEA0</accession>
<evidence type="ECO:0000313" key="1">
    <source>
        <dbReference type="EMBL" id="KAG4418057.1"/>
    </source>
</evidence>